<reference evidence="1 2" key="1">
    <citation type="submission" date="2021-06" db="EMBL/GenBank/DDBJ databases">
        <title>Caerostris darwini draft genome.</title>
        <authorList>
            <person name="Kono N."/>
            <person name="Arakawa K."/>
        </authorList>
    </citation>
    <scope>NUCLEOTIDE SEQUENCE [LARGE SCALE GENOMIC DNA]</scope>
</reference>
<dbReference type="EMBL" id="BPLQ01015168">
    <property type="protein sequence ID" value="GIY86273.1"/>
    <property type="molecule type" value="Genomic_DNA"/>
</dbReference>
<evidence type="ECO:0000313" key="2">
    <source>
        <dbReference type="Proteomes" id="UP001054837"/>
    </source>
</evidence>
<sequence>MKPAISYEEFKTDLAHYGTQSPQKHSFFKTLWECKHLKCLLLTFINHCLHLGHCVVSNCPSESPHHQLSPFPGQQQTEDESVRRWLRIHSNCIFGYAVLGISG</sequence>
<protein>
    <submittedName>
        <fullName evidence="1">Uncharacterized protein</fullName>
    </submittedName>
</protein>
<name>A0AAV4WVF4_9ARAC</name>
<comment type="caution">
    <text evidence="1">The sequence shown here is derived from an EMBL/GenBank/DDBJ whole genome shotgun (WGS) entry which is preliminary data.</text>
</comment>
<accession>A0AAV4WVF4</accession>
<dbReference type="AlphaFoldDB" id="A0AAV4WVF4"/>
<proteinExistence type="predicted"/>
<gene>
    <name evidence="1" type="ORF">CDAR_455221</name>
</gene>
<evidence type="ECO:0000313" key="1">
    <source>
        <dbReference type="EMBL" id="GIY86273.1"/>
    </source>
</evidence>
<dbReference type="Proteomes" id="UP001054837">
    <property type="component" value="Unassembled WGS sequence"/>
</dbReference>
<keyword evidence="2" id="KW-1185">Reference proteome</keyword>
<organism evidence="1 2">
    <name type="scientific">Caerostris darwini</name>
    <dbReference type="NCBI Taxonomy" id="1538125"/>
    <lineage>
        <taxon>Eukaryota</taxon>
        <taxon>Metazoa</taxon>
        <taxon>Ecdysozoa</taxon>
        <taxon>Arthropoda</taxon>
        <taxon>Chelicerata</taxon>
        <taxon>Arachnida</taxon>
        <taxon>Araneae</taxon>
        <taxon>Araneomorphae</taxon>
        <taxon>Entelegynae</taxon>
        <taxon>Araneoidea</taxon>
        <taxon>Araneidae</taxon>
        <taxon>Caerostris</taxon>
    </lineage>
</organism>